<dbReference type="InterPro" id="IPR029787">
    <property type="entry name" value="Nucleotide_cyclase"/>
</dbReference>
<dbReference type="PROSITE" id="PS50887">
    <property type="entry name" value="GGDEF"/>
    <property type="match status" value="1"/>
</dbReference>
<keyword evidence="3 6" id="KW-0812">Transmembrane</keyword>
<dbReference type="FunFam" id="3.30.70.270:FF:000001">
    <property type="entry name" value="Diguanylate cyclase domain protein"/>
    <property type="match status" value="1"/>
</dbReference>
<protein>
    <submittedName>
        <fullName evidence="11">GGDEF domain protein</fullName>
    </submittedName>
</protein>
<sequence length="682" mass="76113">MVSRLFTKYALTLSVLVGVSLLASGLVQIWFSYQESKQALILLQKEKAQAAAQRVGQYLIHLEEDMANFTDPPKGLTPLEQRKVEVVLLRRRAAFKTISLVDFNGHEVLSVSRRGQPVLGSGRDYSRASWWGQVQTGRPYRSPVYLREGALYMTVAMSVGPPSAGITIVEIDLEFLLDGITQIKVGKSGHAYAVDAQGYLIAHPNIGLVLQHVNLSQHPQIQAALQGKELSSLETTDLDSVNGLPVLTSYGTIPYLKWLVFVEQARSEAYEPLYAQAKRGALMVLIGIVISVLVGLGLVRKMMVPIHSLSEGAKLIGQGVFDQPIVVSTGDELENLAHEFNRMATKLHESYELLEHKVDVRTRELMESERSLRQAQQIARIGSYVFDVMEGVWNHSEVLNELLGLDNGHVQDSTTWISLIHPKDRKPLRKQLANATLQNGEAFDRVFRIIRHNDRVERWVHGLGQVVRDDEGRIVKVQGTVQDITERKHLEDQICQLAFYDSLTGLPNRRLLADRLSQCLAASERTGYCGALMFIDLDNFKPLNDQHGHAVGDLLLVEVARRLTDCVRKMDTVSRLGGDEFVVMLNELDRAKDSSSSQALGIAKKIRSTLSLPYRLMVAAHETVEHHCTASIGLTVFLHHESSIEDILKHADLAMYEAKEAGRNTVRLYRGEQTLVCLESTG</sequence>
<keyword evidence="12" id="KW-1185">Reference proteome</keyword>
<evidence type="ECO:0000256" key="4">
    <source>
        <dbReference type="ARBA" id="ARBA00022989"/>
    </source>
</evidence>
<feature type="domain" description="GGDEF" evidence="10">
    <location>
        <begin position="528"/>
        <end position="671"/>
    </location>
</feature>
<accession>U5N4H1</accession>
<organism evidence="11 12">
    <name type="scientific">Candidatus Symbiobacter mobilis CR</name>
    <dbReference type="NCBI Taxonomy" id="946483"/>
    <lineage>
        <taxon>Bacteria</taxon>
        <taxon>Pseudomonadati</taxon>
        <taxon>Pseudomonadota</taxon>
        <taxon>Betaproteobacteria</taxon>
        <taxon>Burkholderiales</taxon>
        <taxon>Comamonadaceae</taxon>
    </lineage>
</organism>
<comment type="subcellular location">
    <subcellularLocation>
        <location evidence="1">Cell membrane</location>
        <topology evidence="1">Multi-pass membrane protein</topology>
    </subcellularLocation>
</comment>
<dbReference type="SUPFAM" id="SSF55785">
    <property type="entry name" value="PYP-like sensor domain (PAS domain)"/>
    <property type="match status" value="1"/>
</dbReference>
<dbReference type="CDD" id="cd01949">
    <property type="entry name" value="GGDEF"/>
    <property type="match status" value="1"/>
</dbReference>
<dbReference type="Pfam" id="PF02743">
    <property type="entry name" value="dCache_1"/>
    <property type="match status" value="1"/>
</dbReference>
<dbReference type="eggNOG" id="COG3850">
    <property type="taxonomic scope" value="Bacteria"/>
</dbReference>
<dbReference type="RefSeq" id="WP_022771055.1">
    <property type="nucleotide sequence ID" value="NC_022576.1"/>
</dbReference>
<dbReference type="Proteomes" id="UP000017184">
    <property type="component" value="Chromosome"/>
</dbReference>
<dbReference type="GO" id="GO:0007165">
    <property type="term" value="P:signal transduction"/>
    <property type="evidence" value="ECO:0007669"/>
    <property type="project" value="InterPro"/>
</dbReference>
<evidence type="ECO:0000256" key="6">
    <source>
        <dbReference type="SAM" id="Phobius"/>
    </source>
</evidence>
<dbReference type="Pfam" id="PF00672">
    <property type="entry name" value="HAMP"/>
    <property type="match status" value="1"/>
</dbReference>
<dbReference type="Gene3D" id="3.30.450.20">
    <property type="entry name" value="PAS domain"/>
    <property type="match status" value="2"/>
</dbReference>
<dbReference type="GO" id="GO:0003824">
    <property type="term" value="F:catalytic activity"/>
    <property type="evidence" value="ECO:0007669"/>
    <property type="project" value="UniProtKB-ARBA"/>
</dbReference>
<dbReference type="CDD" id="cd06225">
    <property type="entry name" value="HAMP"/>
    <property type="match status" value="1"/>
</dbReference>
<dbReference type="GO" id="GO:0005886">
    <property type="term" value="C:plasma membrane"/>
    <property type="evidence" value="ECO:0007669"/>
    <property type="project" value="UniProtKB-SubCell"/>
</dbReference>
<feature type="domain" description="PAC" evidence="8">
    <location>
        <begin position="443"/>
        <end position="496"/>
    </location>
</feature>
<dbReference type="InterPro" id="IPR052163">
    <property type="entry name" value="DGC-Regulatory_Protein"/>
</dbReference>
<evidence type="ECO:0000256" key="2">
    <source>
        <dbReference type="ARBA" id="ARBA00022475"/>
    </source>
</evidence>
<feature type="domain" description="PAS" evidence="7">
    <location>
        <begin position="368"/>
        <end position="440"/>
    </location>
</feature>
<dbReference type="InterPro" id="IPR013655">
    <property type="entry name" value="PAS_fold_3"/>
</dbReference>
<evidence type="ECO:0000256" key="3">
    <source>
        <dbReference type="ARBA" id="ARBA00022692"/>
    </source>
</evidence>
<dbReference type="OrthoDB" id="5519028at2"/>
<keyword evidence="2" id="KW-1003">Cell membrane</keyword>
<dbReference type="SUPFAM" id="SSF158472">
    <property type="entry name" value="HAMP domain-like"/>
    <property type="match status" value="1"/>
</dbReference>
<dbReference type="PROSITE" id="PS50113">
    <property type="entry name" value="PAC"/>
    <property type="match status" value="1"/>
</dbReference>
<feature type="domain" description="HAMP" evidence="9">
    <location>
        <begin position="300"/>
        <end position="352"/>
    </location>
</feature>
<feature type="transmembrane region" description="Helical" evidence="6">
    <location>
        <begin position="280"/>
        <end position="299"/>
    </location>
</feature>
<dbReference type="InterPro" id="IPR003660">
    <property type="entry name" value="HAMP_dom"/>
</dbReference>
<dbReference type="InterPro" id="IPR000014">
    <property type="entry name" value="PAS"/>
</dbReference>
<dbReference type="InterPro" id="IPR033479">
    <property type="entry name" value="dCache_1"/>
</dbReference>
<dbReference type="Pfam" id="PF08447">
    <property type="entry name" value="PAS_3"/>
    <property type="match status" value="1"/>
</dbReference>
<keyword evidence="4 6" id="KW-1133">Transmembrane helix</keyword>
<keyword evidence="5 6" id="KW-0472">Membrane</keyword>
<dbReference type="InterPro" id="IPR001610">
    <property type="entry name" value="PAC"/>
</dbReference>
<dbReference type="PROSITE" id="PS50885">
    <property type="entry name" value="HAMP"/>
    <property type="match status" value="1"/>
</dbReference>
<evidence type="ECO:0000313" key="11">
    <source>
        <dbReference type="EMBL" id="AGX86232.1"/>
    </source>
</evidence>
<evidence type="ECO:0000313" key="12">
    <source>
        <dbReference type="Proteomes" id="UP000017184"/>
    </source>
</evidence>
<dbReference type="PANTHER" id="PTHR46663">
    <property type="entry name" value="DIGUANYLATE CYCLASE DGCT-RELATED"/>
    <property type="match status" value="1"/>
</dbReference>
<dbReference type="SUPFAM" id="SSF55073">
    <property type="entry name" value="Nucleotide cyclase"/>
    <property type="match status" value="1"/>
</dbReference>
<evidence type="ECO:0000259" key="8">
    <source>
        <dbReference type="PROSITE" id="PS50113"/>
    </source>
</evidence>
<dbReference type="STRING" id="946483.Cenrod_0098"/>
<dbReference type="NCBIfam" id="TIGR00254">
    <property type="entry name" value="GGDEF"/>
    <property type="match status" value="1"/>
</dbReference>
<dbReference type="Pfam" id="PF00990">
    <property type="entry name" value="GGDEF"/>
    <property type="match status" value="1"/>
</dbReference>
<dbReference type="Gene3D" id="2.10.70.100">
    <property type="match status" value="1"/>
</dbReference>
<dbReference type="InterPro" id="IPR000700">
    <property type="entry name" value="PAS-assoc_C"/>
</dbReference>
<dbReference type="EMBL" id="CP004885">
    <property type="protein sequence ID" value="AGX86232.1"/>
    <property type="molecule type" value="Genomic_DNA"/>
</dbReference>
<evidence type="ECO:0000256" key="1">
    <source>
        <dbReference type="ARBA" id="ARBA00004651"/>
    </source>
</evidence>
<dbReference type="SMART" id="SM00267">
    <property type="entry name" value="GGDEF"/>
    <property type="match status" value="1"/>
</dbReference>
<dbReference type="CDD" id="cd00130">
    <property type="entry name" value="PAS"/>
    <property type="match status" value="1"/>
</dbReference>
<proteinExistence type="predicted"/>
<dbReference type="HOGENOM" id="CLU_403195_0_0_4"/>
<dbReference type="eggNOG" id="COG2199">
    <property type="taxonomic scope" value="Bacteria"/>
</dbReference>
<evidence type="ECO:0000259" key="10">
    <source>
        <dbReference type="PROSITE" id="PS50887"/>
    </source>
</evidence>
<dbReference type="AlphaFoldDB" id="U5N4H1"/>
<dbReference type="KEGG" id="cbx:Cenrod_0098"/>
<dbReference type="InterPro" id="IPR000160">
    <property type="entry name" value="GGDEF_dom"/>
</dbReference>
<dbReference type="PANTHER" id="PTHR46663:SF3">
    <property type="entry name" value="SLL0267 PROTEIN"/>
    <property type="match status" value="1"/>
</dbReference>
<dbReference type="SMART" id="SM00304">
    <property type="entry name" value="HAMP"/>
    <property type="match status" value="1"/>
</dbReference>
<gene>
    <name evidence="11" type="ORF">Cenrod_0098</name>
</gene>
<dbReference type="InterPro" id="IPR035965">
    <property type="entry name" value="PAS-like_dom_sf"/>
</dbReference>
<dbReference type="CDD" id="cd12912">
    <property type="entry name" value="PDC2_MCP_like"/>
    <property type="match status" value="1"/>
</dbReference>
<dbReference type="Gene3D" id="6.10.340.10">
    <property type="match status" value="1"/>
</dbReference>
<name>U5N4H1_9BURK</name>
<dbReference type="Gene3D" id="3.30.70.270">
    <property type="match status" value="1"/>
</dbReference>
<evidence type="ECO:0000259" key="7">
    <source>
        <dbReference type="PROSITE" id="PS50112"/>
    </source>
</evidence>
<evidence type="ECO:0000259" key="9">
    <source>
        <dbReference type="PROSITE" id="PS50885"/>
    </source>
</evidence>
<dbReference type="NCBIfam" id="TIGR00229">
    <property type="entry name" value="sensory_box"/>
    <property type="match status" value="1"/>
</dbReference>
<evidence type="ECO:0000256" key="5">
    <source>
        <dbReference type="ARBA" id="ARBA00023136"/>
    </source>
</evidence>
<dbReference type="PROSITE" id="PS50112">
    <property type="entry name" value="PAS"/>
    <property type="match status" value="1"/>
</dbReference>
<dbReference type="SMART" id="SM00086">
    <property type="entry name" value="PAC"/>
    <property type="match status" value="1"/>
</dbReference>
<reference evidence="11 12" key="1">
    <citation type="journal article" date="2013" name="Genome Biol.">
        <title>Genomic analysis reveals key aspects of prokaryotic symbiosis in the phototrophic consortium "Chlorochromatium aggregatum".</title>
        <authorList>
            <person name="Liu Z."/>
            <person name="Muller J."/>
            <person name="Li T."/>
            <person name="Alvey R.M."/>
            <person name="Vogl K."/>
            <person name="Frigaard N.U."/>
            <person name="Rockwell N.C."/>
            <person name="Boyd E.S."/>
            <person name="Tomsho L.P."/>
            <person name="Schuster S.C."/>
            <person name="Henke P."/>
            <person name="Rohde M."/>
            <person name="Overmann J."/>
            <person name="Bryant D.A."/>
        </authorList>
    </citation>
    <scope>NUCLEOTIDE SEQUENCE [LARGE SCALE GENOMIC DNA]</scope>
    <source>
        <strain evidence="11">CR</strain>
    </source>
</reference>
<dbReference type="InterPro" id="IPR043128">
    <property type="entry name" value="Rev_trsase/Diguanyl_cyclase"/>
</dbReference>